<evidence type="ECO:0000259" key="5">
    <source>
        <dbReference type="PROSITE" id="PS50045"/>
    </source>
</evidence>
<dbReference type="SUPFAM" id="SSF159800">
    <property type="entry name" value="PrpR receptor domain-like"/>
    <property type="match status" value="1"/>
</dbReference>
<dbReference type="GO" id="GO:0000156">
    <property type="term" value="F:phosphorelay response regulator activity"/>
    <property type="evidence" value="ECO:0007669"/>
    <property type="project" value="InterPro"/>
</dbReference>
<keyword evidence="2" id="KW-0067">ATP-binding</keyword>
<dbReference type="GO" id="GO:0006355">
    <property type="term" value="P:regulation of DNA-templated transcription"/>
    <property type="evidence" value="ECO:0007669"/>
    <property type="project" value="InterPro"/>
</dbReference>
<name>A0A212KH66_9FIRM</name>
<dbReference type="PANTHER" id="PTHR32071">
    <property type="entry name" value="TRANSCRIPTIONAL REGULATORY PROTEIN"/>
    <property type="match status" value="1"/>
</dbReference>
<dbReference type="Gene3D" id="3.40.50.2300">
    <property type="match status" value="1"/>
</dbReference>
<keyword evidence="4" id="KW-0804">Transcription</keyword>
<dbReference type="PROSITE" id="PS50045">
    <property type="entry name" value="SIGMA54_INTERACT_4"/>
    <property type="match status" value="1"/>
</dbReference>
<reference evidence="6" key="1">
    <citation type="submission" date="2016-04" db="EMBL/GenBank/DDBJ databases">
        <authorList>
            <person name="Evans L.H."/>
            <person name="Alamgir A."/>
            <person name="Owens N."/>
            <person name="Weber N.D."/>
            <person name="Virtaneva K."/>
            <person name="Barbian K."/>
            <person name="Babar A."/>
            <person name="Rosenke K."/>
        </authorList>
    </citation>
    <scope>NUCLEOTIDE SEQUENCE</scope>
    <source>
        <strain evidence="6">86</strain>
    </source>
</reference>
<dbReference type="CDD" id="cd00009">
    <property type="entry name" value="AAA"/>
    <property type="match status" value="1"/>
</dbReference>
<dbReference type="AlphaFoldDB" id="A0A212KH66"/>
<evidence type="ECO:0000313" key="6">
    <source>
        <dbReference type="EMBL" id="SBW10997.1"/>
    </source>
</evidence>
<evidence type="ECO:0000256" key="2">
    <source>
        <dbReference type="ARBA" id="ARBA00022840"/>
    </source>
</evidence>
<dbReference type="Pfam" id="PF06506">
    <property type="entry name" value="PrpR_N"/>
    <property type="match status" value="1"/>
</dbReference>
<dbReference type="GO" id="GO:0005524">
    <property type="term" value="F:ATP binding"/>
    <property type="evidence" value="ECO:0007669"/>
    <property type="project" value="UniProtKB-KW"/>
</dbReference>
<dbReference type="InterPro" id="IPR058031">
    <property type="entry name" value="AAA_lid_NorR"/>
</dbReference>
<proteinExistence type="predicted"/>
<dbReference type="InterPro" id="IPR002078">
    <property type="entry name" value="Sigma_54_int"/>
</dbReference>
<dbReference type="Gene3D" id="3.40.50.300">
    <property type="entry name" value="P-loop containing nucleotide triphosphate hydrolases"/>
    <property type="match status" value="1"/>
</dbReference>
<organism evidence="6">
    <name type="scientific">uncultured Eubacteriales bacterium</name>
    <dbReference type="NCBI Taxonomy" id="172733"/>
    <lineage>
        <taxon>Bacteria</taxon>
        <taxon>Bacillati</taxon>
        <taxon>Bacillota</taxon>
        <taxon>Clostridia</taxon>
        <taxon>Eubacteriales</taxon>
        <taxon>environmental samples</taxon>
    </lineage>
</organism>
<accession>A0A212KH66</accession>
<feature type="domain" description="Sigma-54 factor interaction" evidence="5">
    <location>
        <begin position="322"/>
        <end position="516"/>
    </location>
</feature>
<gene>
    <name evidence="6" type="ORF">KL86CLO1_13125</name>
</gene>
<dbReference type="Gene3D" id="3.40.50.10660">
    <property type="entry name" value="PrpR receptor domain-like"/>
    <property type="match status" value="1"/>
</dbReference>
<keyword evidence="3" id="KW-0805">Transcription regulation</keyword>
<dbReference type="Pfam" id="PF02954">
    <property type="entry name" value="HTH_8"/>
    <property type="match status" value="1"/>
</dbReference>
<evidence type="ECO:0000256" key="3">
    <source>
        <dbReference type="ARBA" id="ARBA00023015"/>
    </source>
</evidence>
<evidence type="ECO:0000256" key="4">
    <source>
        <dbReference type="ARBA" id="ARBA00023163"/>
    </source>
</evidence>
<sequence>MGKIKALGIAPYEGLKEAINTVAENYKDILEITTVVGNLTQGLTIAEEAQEQGYDLVISRGGTSELLQQNLSIPVINIDVSGYDFMRTIKLAGNIAGLKAFIGFPYITKRARSANDLLQTDVRIITIQKQAEIEPLLRELNAQGYGLIIGDVAVYTSAKEMAMNGMLLTSGEESVIDALERAISTMKVVLGWRRQLELANRALDQASGIAIFDRQGKMVYSNTAYQAMQLSPNELAGYVGNLASLRPCNMLAKRDSAFFQISIRSAGGELGEAYHILYVSLCDCTDTDLPQGVSVRNYKMQAGSIADLFQQSGVYDEETIDVATSFCYSDQPMLIVGDIGVGKADLAASIHRYSSRWDTPFVVVNCRVVDPVDVIDKFCRGGEGSLDLKGATFCLEFVESLSQEAQEALMRAIQSLDNGVWRFIATSTENIAELARQGKFNEELFFYFSALRLFIPRLEQTPRDIRKVANLYIIEANTKYGKQITGIEEAGMDVILRHQWRDNFRGLRQALNQMVLLAKRSVISRSEVETVIRARETEEPGGDLSIEGTLEEISLRIIHKVLEAENGNYSRTAARLGIGRSTLWRKLGTGNPQAGRDATKD</sequence>
<evidence type="ECO:0000256" key="1">
    <source>
        <dbReference type="ARBA" id="ARBA00022741"/>
    </source>
</evidence>
<dbReference type="SUPFAM" id="SSF52540">
    <property type="entry name" value="P-loop containing nucleoside triphosphate hydrolases"/>
    <property type="match status" value="1"/>
</dbReference>
<protein>
    <submittedName>
        <fullName evidence="6">Putative Proprionate catabolism activator, Fis family</fullName>
    </submittedName>
</protein>
<dbReference type="Pfam" id="PF25601">
    <property type="entry name" value="AAA_lid_14"/>
    <property type="match status" value="1"/>
</dbReference>
<dbReference type="InterPro" id="IPR002197">
    <property type="entry name" value="HTH_Fis"/>
</dbReference>
<dbReference type="InterPro" id="IPR009057">
    <property type="entry name" value="Homeodomain-like_sf"/>
</dbReference>
<dbReference type="Gene3D" id="1.10.8.60">
    <property type="match status" value="1"/>
</dbReference>
<dbReference type="EMBL" id="FLUN01000001">
    <property type="protein sequence ID" value="SBW10997.1"/>
    <property type="molecule type" value="Genomic_DNA"/>
</dbReference>
<dbReference type="Gene3D" id="1.10.10.60">
    <property type="entry name" value="Homeodomain-like"/>
    <property type="match status" value="1"/>
</dbReference>
<dbReference type="InterPro" id="IPR027417">
    <property type="entry name" value="P-loop_NTPase"/>
</dbReference>
<dbReference type="SUPFAM" id="SSF46689">
    <property type="entry name" value="Homeodomain-like"/>
    <property type="match status" value="1"/>
</dbReference>
<keyword evidence="1" id="KW-0547">Nucleotide-binding</keyword>
<dbReference type="Pfam" id="PF14532">
    <property type="entry name" value="Sigma54_activ_2"/>
    <property type="match status" value="1"/>
</dbReference>
<dbReference type="GO" id="GO:0043565">
    <property type="term" value="F:sequence-specific DNA binding"/>
    <property type="evidence" value="ECO:0007669"/>
    <property type="project" value="InterPro"/>
</dbReference>
<dbReference type="InterPro" id="IPR010524">
    <property type="entry name" value="Sig_transdc_resp-reg_PrpR_N"/>
</dbReference>